<dbReference type="AlphaFoldDB" id="A0A0K1RXI6"/>
<keyword evidence="1" id="KW-1133">Transmembrane helix</keyword>
<reference evidence="2 3" key="1">
    <citation type="journal article" date="2016" name="Stand. Genomic Sci.">
        <title>Complete genome sequence and genomic characterization of Microcystis panniformis FACHB 1757 by third-generation sequencing.</title>
        <authorList>
            <person name="Zhang J.Y."/>
            <person name="Guan R."/>
            <person name="Zhang H.J."/>
            <person name="Li H."/>
            <person name="Xiao P."/>
            <person name="Yu G.L."/>
            <person name="Du L."/>
            <person name="Cao D.M."/>
            <person name="Zhu B.C."/>
            <person name="Li R.H."/>
            <person name="Lu Z.H."/>
        </authorList>
    </citation>
    <scope>NUCLEOTIDE SEQUENCE [LARGE SCALE GENOMIC DNA]</scope>
    <source>
        <strain evidence="2 3">FACHB-1757</strain>
    </source>
</reference>
<feature type="transmembrane region" description="Helical" evidence="1">
    <location>
        <begin position="12"/>
        <end position="32"/>
    </location>
</feature>
<dbReference type="PATRIC" id="fig|1638788.3.peg.1358"/>
<evidence type="ECO:0000256" key="1">
    <source>
        <dbReference type="SAM" id="Phobius"/>
    </source>
</evidence>
<proteinExistence type="predicted"/>
<evidence type="ECO:0000313" key="2">
    <source>
        <dbReference type="EMBL" id="AKV66525.1"/>
    </source>
</evidence>
<accession>A0A0K1RXI6</accession>
<dbReference type="KEGG" id="mpk:VL20_1354"/>
<sequence length="43" mass="4969">MKWGGKKSHPHTCQFIVGSSRLCVIIFAYVRLNAYWARLLGLF</sequence>
<keyword evidence="1" id="KW-0472">Membrane</keyword>
<protein>
    <submittedName>
        <fullName evidence="2">Uncharacterized protein</fullName>
    </submittedName>
</protein>
<organism evidence="2 3">
    <name type="scientific">Microcystis panniformis FACHB-1757</name>
    <dbReference type="NCBI Taxonomy" id="1638788"/>
    <lineage>
        <taxon>Bacteria</taxon>
        <taxon>Bacillati</taxon>
        <taxon>Cyanobacteriota</taxon>
        <taxon>Cyanophyceae</taxon>
        <taxon>Oscillatoriophycideae</taxon>
        <taxon>Chroococcales</taxon>
        <taxon>Microcystaceae</taxon>
        <taxon>Microcystis</taxon>
    </lineage>
</organism>
<keyword evidence="3" id="KW-1185">Reference proteome</keyword>
<keyword evidence="1" id="KW-0812">Transmembrane</keyword>
<evidence type="ECO:0000313" key="3">
    <source>
        <dbReference type="Proteomes" id="UP000068167"/>
    </source>
</evidence>
<gene>
    <name evidence="2" type="ORF">VL20_1354</name>
</gene>
<dbReference type="Proteomes" id="UP000068167">
    <property type="component" value="Chromosome"/>
</dbReference>
<name>A0A0K1RXI6_9CHRO</name>
<dbReference type="EMBL" id="CP011339">
    <property type="protein sequence ID" value="AKV66525.1"/>
    <property type="molecule type" value="Genomic_DNA"/>
</dbReference>